<gene>
    <name evidence="2" type="ORF">QO034_04385</name>
</gene>
<dbReference type="PROSITE" id="PS51186">
    <property type="entry name" value="GNAT"/>
    <property type="match status" value="1"/>
</dbReference>
<dbReference type="Pfam" id="PF13673">
    <property type="entry name" value="Acetyltransf_10"/>
    <property type="match status" value="1"/>
</dbReference>
<feature type="domain" description="N-acetyltransferase" evidence="1">
    <location>
        <begin position="3"/>
        <end position="159"/>
    </location>
</feature>
<dbReference type="Proteomes" id="UP001227126">
    <property type="component" value="Unassembled WGS sequence"/>
</dbReference>
<dbReference type="SUPFAM" id="SSF55729">
    <property type="entry name" value="Acyl-CoA N-acyltransferases (Nat)"/>
    <property type="match status" value="1"/>
</dbReference>
<evidence type="ECO:0000259" key="1">
    <source>
        <dbReference type="PROSITE" id="PS51186"/>
    </source>
</evidence>
<comment type="caution">
    <text evidence="2">The sequence shown here is derived from an EMBL/GenBank/DDBJ whole genome shotgun (WGS) entry which is preliminary data.</text>
</comment>
<proteinExistence type="predicted"/>
<evidence type="ECO:0000313" key="3">
    <source>
        <dbReference type="Proteomes" id="UP001227126"/>
    </source>
</evidence>
<dbReference type="InterPro" id="IPR000182">
    <property type="entry name" value="GNAT_dom"/>
</dbReference>
<evidence type="ECO:0000313" key="2">
    <source>
        <dbReference type="EMBL" id="MDK3072341.1"/>
    </source>
</evidence>
<accession>A0ABT7FB45</accession>
<name>A0ABT7FB45_9RHOB</name>
<keyword evidence="3" id="KW-1185">Reference proteome</keyword>
<reference evidence="2 3" key="1">
    <citation type="submission" date="2023-05" db="EMBL/GenBank/DDBJ databases">
        <title>Sedimentitalea sp. nov. JM2-8.</title>
        <authorList>
            <person name="Huang J."/>
        </authorList>
    </citation>
    <scope>NUCLEOTIDE SEQUENCE [LARGE SCALE GENOMIC DNA]</scope>
    <source>
        <strain evidence="2 3">JM2-8</strain>
    </source>
</reference>
<dbReference type="InterPro" id="IPR052564">
    <property type="entry name" value="N-acetyltrans/Recomb-assoc"/>
</dbReference>
<dbReference type="InterPro" id="IPR016181">
    <property type="entry name" value="Acyl_CoA_acyltransferase"/>
</dbReference>
<sequence>MTALVRPYQAEDCAACWAVFHRAVQIGARNHYTEAQRNAWSPSMPRPTRSRCARLMQAMTLVACDPVDNTVIGFMSLLGDGHLDMAFVEPDRMGRGVAGMLHDGILARARENGLTRLTTDASHLARPFLMRRGWRVIAPETIGRKGIELERFRMDLQIGDRQ</sequence>
<protein>
    <submittedName>
        <fullName evidence="2">GNAT family N-acetyltransferase</fullName>
        <ecNumber evidence="2">2.3.1.-</ecNumber>
    </submittedName>
</protein>
<keyword evidence="2" id="KW-0012">Acyltransferase</keyword>
<dbReference type="CDD" id="cd04301">
    <property type="entry name" value="NAT_SF"/>
    <property type="match status" value="1"/>
</dbReference>
<dbReference type="RefSeq" id="WP_284484288.1">
    <property type="nucleotide sequence ID" value="NZ_JASNJE010000004.1"/>
</dbReference>
<organism evidence="2 3">
    <name type="scientific">Sedimentitalea xiamensis</name>
    <dbReference type="NCBI Taxonomy" id="3050037"/>
    <lineage>
        <taxon>Bacteria</taxon>
        <taxon>Pseudomonadati</taxon>
        <taxon>Pseudomonadota</taxon>
        <taxon>Alphaproteobacteria</taxon>
        <taxon>Rhodobacterales</taxon>
        <taxon>Paracoccaceae</taxon>
        <taxon>Sedimentitalea</taxon>
    </lineage>
</organism>
<dbReference type="Gene3D" id="3.40.630.30">
    <property type="match status" value="1"/>
</dbReference>
<keyword evidence="2" id="KW-0808">Transferase</keyword>
<dbReference type="GO" id="GO:0016746">
    <property type="term" value="F:acyltransferase activity"/>
    <property type="evidence" value="ECO:0007669"/>
    <property type="project" value="UniProtKB-KW"/>
</dbReference>
<dbReference type="PANTHER" id="PTHR43451:SF1">
    <property type="entry name" value="ACETYLTRANSFERASE"/>
    <property type="match status" value="1"/>
</dbReference>
<dbReference type="EMBL" id="JASNJE010000004">
    <property type="protein sequence ID" value="MDK3072341.1"/>
    <property type="molecule type" value="Genomic_DNA"/>
</dbReference>
<dbReference type="PANTHER" id="PTHR43451">
    <property type="entry name" value="ACETYLTRANSFERASE (GNAT) FAMILY PROTEIN"/>
    <property type="match status" value="1"/>
</dbReference>
<dbReference type="EC" id="2.3.1.-" evidence="2"/>